<comment type="caution">
    <text evidence="1">The sequence shown here is derived from an EMBL/GenBank/DDBJ whole genome shotgun (WGS) entry which is preliminary data.</text>
</comment>
<dbReference type="AlphaFoldDB" id="A0AA37WD57"/>
<name>A0AA37WD57_9BACT</name>
<evidence type="ECO:0000313" key="2">
    <source>
        <dbReference type="Proteomes" id="UP001156666"/>
    </source>
</evidence>
<sequence>MRALKFGWKEGKAKKLIGVEIRIMPKAYRKRKNHLNKQGVSLF</sequence>
<reference evidence="1" key="2">
    <citation type="submission" date="2023-01" db="EMBL/GenBank/DDBJ databases">
        <title>Draft genome sequence of Portibacter lacus strain NBRC 108769.</title>
        <authorList>
            <person name="Sun Q."/>
            <person name="Mori K."/>
        </authorList>
    </citation>
    <scope>NUCLEOTIDE SEQUENCE</scope>
    <source>
        <strain evidence="1">NBRC 108769</strain>
    </source>
</reference>
<proteinExistence type="predicted"/>
<evidence type="ECO:0000313" key="1">
    <source>
        <dbReference type="EMBL" id="GLR17531.1"/>
    </source>
</evidence>
<organism evidence="1 2">
    <name type="scientific">Portibacter lacus</name>
    <dbReference type="NCBI Taxonomy" id="1099794"/>
    <lineage>
        <taxon>Bacteria</taxon>
        <taxon>Pseudomonadati</taxon>
        <taxon>Bacteroidota</taxon>
        <taxon>Saprospiria</taxon>
        <taxon>Saprospirales</taxon>
        <taxon>Haliscomenobacteraceae</taxon>
        <taxon>Portibacter</taxon>
    </lineage>
</organism>
<reference evidence="1" key="1">
    <citation type="journal article" date="2014" name="Int. J. Syst. Evol. Microbiol.">
        <title>Complete genome sequence of Corynebacterium casei LMG S-19264T (=DSM 44701T), isolated from a smear-ripened cheese.</title>
        <authorList>
            <consortium name="US DOE Joint Genome Institute (JGI-PGF)"/>
            <person name="Walter F."/>
            <person name="Albersmeier A."/>
            <person name="Kalinowski J."/>
            <person name="Ruckert C."/>
        </authorList>
    </citation>
    <scope>NUCLEOTIDE SEQUENCE</scope>
    <source>
        <strain evidence="1">NBRC 108769</strain>
    </source>
</reference>
<keyword evidence="2" id="KW-1185">Reference proteome</keyword>
<dbReference type="EMBL" id="BSOH01000013">
    <property type="protein sequence ID" value="GLR17531.1"/>
    <property type="molecule type" value="Genomic_DNA"/>
</dbReference>
<dbReference type="Proteomes" id="UP001156666">
    <property type="component" value="Unassembled WGS sequence"/>
</dbReference>
<accession>A0AA37WD57</accession>
<gene>
    <name evidence="1" type="ORF">GCM10007940_21460</name>
</gene>
<protein>
    <submittedName>
        <fullName evidence="1">Uncharacterized protein</fullName>
    </submittedName>
</protein>